<evidence type="ECO:0008006" key="3">
    <source>
        <dbReference type="Google" id="ProtNLM"/>
    </source>
</evidence>
<sequence length="317" mass="34456">MSLRCTDDGTALTVTTTGEPPTGVPVELFRYVYRPDDAPVESPRPYLHPVRTTAGEVVTLFRPHDHVWHKGIAWSLPVVGPHSFWGGPTFVRERGYVQLDNTGSMDHAGFDRVEDGDRVAVAQRLVWHTLDGAPVVAEGRGLGVTVLDRNTWVLTFTTTMTNTSTDALDLGSPTTQGRENAGYGGLFWRGPRDFTGGTVLVPGERTDGEGVRGRRSPWLGFTGLHDGSGRESTLLVVDDPWRPETRDAGPRWFVRSEPFATVCPAPFFSEKVPFGPGRTLRFRYAVLVHDGAPDLRAAAELAARAATVPPVDVGDGG</sequence>
<dbReference type="OrthoDB" id="9812981at2"/>
<evidence type="ECO:0000313" key="2">
    <source>
        <dbReference type="Proteomes" id="UP000054314"/>
    </source>
</evidence>
<gene>
    <name evidence="1" type="ORF">N869_07610</name>
</gene>
<dbReference type="RefSeq" id="WP_052105627.1">
    <property type="nucleotide sequence ID" value="NZ_AXCZ01000290.1"/>
</dbReference>
<reference evidence="1 2" key="1">
    <citation type="submission" date="2013-08" db="EMBL/GenBank/DDBJ databases">
        <title>Genome sequencing of Cellulomonas bogoriensis 69B4.</title>
        <authorList>
            <person name="Chen F."/>
            <person name="Li Y."/>
            <person name="Wang G."/>
        </authorList>
    </citation>
    <scope>NUCLEOTIDE SEQUENCE [LARGE SCALE GENOMIC DNA]</scope>
    <source>
        <strain evidence="1 2">69B4</strain>
    </source>
</reference>
<organism evidence="1 2">
    <name type="scientific">Cellulomonas bogoriensis 69B4 = DSM 16987</name>
    <dbReference type="NCBI Taxonomy" id="1386082"/>
    <lineage>
        <taxon>Bacteria</taxon>
        <taxon>Bacillati</taxon>
        <taxon>Actinomycetota</taxon>
        <taxon>Actinomycetes</taxon>
        <taxon>Micrococcales</taxon>
        <taxon>Cellulomonadaceae</taxon>
        <taxon>Cellulomonas</taxon>
    </lineage>
</organism>
<name>A0A0A0BNC4_9CELL</name>
<keyword evidence="2" id="KW-1185">Reference proteome</keyword>
<protein>
    <recommendedName>
        <fullName evidence="3">Oxidoreductase</fullName>
    </recommendedName>
</protein>
<dbReference type="EMBL" id="AXCZ01000290">
    <property type="protein sequence ID" value="KGM08569.1"/>
    <property type="molecule type" value="Genomic_DNA"/>
</dbReference>
<accession>A0A0A0BNC4</accession>
<dbReference type="Pfam" id="PF14100">
    <property type="entry name" value="DUF6807"/>
    <property type="match status" value="1"/>
</dbReference>
<dbReference type="AlphaFoldDB" id="A0A0A0BNC4"/>
<evidence type="ECO:0000313" key="1">
    <source>
        <dbReference type="EMBL" id="KGM08569.1"/>
    </source>
</evidence>
<proteinExistence type="predicted"/>
<dbReference type="Proteomes" id="UP000054314">
    <property type="component" value="Unassembled WGS sequence"/>
</dbReference>
<comment type="caution">
    <text evidence="1">The sequence shown here is derived from an EMBL/GenBank/DDBJ whole genome shotgun (WGS) entry which is preliminary data.</text>
</comment>
<dbReference type="InterPro" id="IPR029475">
    <property type="entry name" value="DUF6807"/>
</dbReference>